<dbReference type="AlphaFoldDB" id="A0A4R5K9T4"/>
<dbReference type="SUPFAM" id="SSF51445">
    <property type="entry name" value="(Trans)glycosidases"/>
    <property type="match status" value="1"/>
</dbReference>
<evidence type="ECO:0000256" key="1">
    <source>
        <dbReference type="ARBA" id="ARBA00022729"/>
    </source>
</evidence>
<name>A0A4R5K9T4_9MICC</name>
<keyword evidence="3" id="KW-1185">Reference proteome</keyword>
<comment type="caution">
    <text evidence="2">The sequence shown here is derived from an EMBL/GenBank/DDBJ whole genome shotgun (WGS) entry which is preliminary data.</text>
</comment>
<evidence type="ECO:0000313" key="3">
    <source>
        <dbReference type="Proteomes" id="UP000295511"/>
    </source>
</evidence>
<sequence length="551" mass="59934">MTLPPQTAAVLGPAVEQPVPAEPGILPAKASFVTGETVAVDLIVPAGTEGTLTVLSLGDPVLRLTGRGHGTHSLGVLDPGCYGVEFTAEELTLRTAIEVTANPRARLRYGFVASYEPGKDVGAVIRRTRRLHLNAIQFYDWAYRHADLLGGGDEYQDALGQTISLSTVRSLAEALKASGAASLGYAAVYAVGNDEWAQWQHLALTTPTGTIHSLGDFLKLLDPAAEPWLTHFLDELDRACAEVGFDGFHLDQYGYPKHALTPDGRRVDLAESFVKLIEEARTKLPSSRLVFNNVNDFPTWATAAAPQDAVYIEVWPPHVTLESLAKVIERAKAARKDQPVVLAAYQHVYAQTPDQASADRATALTMATAFSHGATQLLAGEADRLLVDPYYVKSHPATPETERFLTRWYDFLVEHDALLMDPDIHDVTGSYAGGYNDDADVTYAQTPVTETPAAGAVWRRVTSTPQGLVIHLINLNGQADTLWDASRAEPLSPGEGILRFRRTGRSLPRIRVADPDTCARLTDVPYTVDGDYVLAQLPAPHLWQIVHITED</sequence>
<keyword evidence="1" id="KW-0732">Signal</keyword>
<evidence type="ECO:0000313" key="2">
    <source>
        <dbReference type="EMBL" id="TDF89450.1"/>
    </source>
</evidence>
<reference evidence="2 3" key="1">
    <citation type="submission" date="2019-03" db="EMBL/GenBank/DDBJ databases">
        <title>Whole genome sequence of Arthrobacter sp JH1-1.</title>
        <authorList>
            <person name="Trinh H.N."/>
        </authorList>
    </citation>
    <scope>NUCLEOTIDE SEQUENCE [LARGE SCALE GENOMIC DNA]</scope>
    <source>
        <strain evidence="2 3">JH1-1</strain>
    </source>
</reference>
<dbReference type="InterPro" id="IPR017853">
    <property type="entry name" value="GH"/>
</dbReference>
<gene>
    <name evidence="2" type="ORF">E1809_22855</name>
</gene>
<dbReference type="InterPro" id="IPR013780">
    <property type="entry name" value="Glyco_hydro_b"/>
</dbReference>
<dbReference type="OrthoDB" id="5381276at2"/>
<dbReference type="Gene3D" id="3.20.20.80">
    <property type="entry name" value="Glycosidases"/>
    <property type="match status" value="1"/>
</dbReference>
<accession>A0A4R5K9T4</accession>
<dbReference type="EMBL" id="SMRU01000039">
    <property type="protein sequence ID" value="TDF89450.1"/>
    <property type="molecule type" value="Genomic_DNA"/>
</dbReference>
<dbReference type="InterPro" id="IPR025092">
    <property type="entry name" value="Glyco_hydro_66"/>
</dbReference>
<dbReference type="CDD" id="cd14745">
    <property type="entry name" value="GH66"/>
    <property type="match status" value="1"/>
</dbReference>
<dbReference type="Pfam" id="PF13199">
    <property type="entry name" value="Glyco_hydro_66"/>
    <property type="match status" value="1"/>
</dbReference>
<organism evidence="2 3">
    <name type="scientific">Arthrobacter terricola</name>
    <dbReference type="NCBI Taxonomy" id="2547396"/>
    <lineage>
        <taxon>Bacteria</taxon>
        <taxon>Bacillati</taxon>
        <taxon>Actinomycetota</taxon>
        <taxon>Actinomycetes</taxon>
        <taxon>Micrococcales</taxon>
        <taxon>Micrococcaceae</taxon>
        <taxon>Arthrobacter</taxon>
    </lineage>
</organism>
<dbReference type="Proteomes" id="UP000295511">
    <property type="component" value="Unassembled WGS sequence"/>
</dbReference>
<protein>
    <recommendedName>
        <fullName evidence="4">Dextranase</fullName>
    </recommendedName>
</protein>
<evidence type="ECO:0008006" key="4">
    <source>
        <dbReference type="Google" id="ProtNLM"/>
    </source>
</evidence>
<proteinExistence type="predicted"/>
<dbReference type="RefSeq" id="WP_133206550.1">
    <property type="nucleotide sequence ID" value="NZ_SMRU01000039.1"/>
</dbReference>
<dbReference type="Gene3D" id="2.60.40.1180">
    <property type="entry name" value="Golgi alpha-mannosidase II"/>
    <property type="match status" value="1"/>
</dbReference>